<dbReference type="EMBL" id="JACHBQ010000001">
    <property type="protein sequence ID" value="MBB5640164.1"/>
    <property type="molecule type" value="Genomic_DNA"/>
</dbReference>
<proteinExistence type="predicted"/>
<gene>
    <name evidence="1" type="ORF">BJ997_000712</name>
</gene>
<reference evidence="1 2" key="1">
    <citation type="submission" date="2020-08" db="EMBL/GenBank/DDBJ databases">
        <title>Sequencing the genomes of 1000 actinobacteria strains.</title>
        <authorList>
            <person name="Klenk H.-P."/>
        </authorList>
    </citation>
    <scope>NUCLEOTIDE SEQUENCE [LARGE SCALE GENOMIC DNA]</scope>
    <source>
        <strain evidence="1 2">DSM 21065</strain>
    </source>
</reference>
<organism evidence="1 2">
    <name type="scientific">Cryobacterium roopkundense</name>
    <dbReference type="NCBI Taxonomy" id="1001240"/>
    <lineage>
        <taxon>Bacteria</taxon>
        <taxon>Bacillati</taxon>
        <taxon>Actinomycetota</taxon>
        <taxon>Actinomycetes</taxon>
        <taxon>Micrococcales</taxon>
        <taxon>Microbacteriaceae</taxon>
        <taxon>Cryobacterium</taxon>
    </lineage>
</organism>
<evidence type="ECO:0000313" key="2">
    <source>
        <dbReference type="Proteomes" id="UP000561726"/>
    </source>
</evidence>
<comment type="caution">
    <text evidence="1">The sequence shown here is derived from an EMBL/GenBank/DDBJ whole genome shotgun (WGS) entry which is preliminary data.</text>
</comment>
<name>A0A7W9E3A4_9MICO</name>
<evidence type="ECO:0000313" key="1">
    <source>
        <dbReference type="EMBL" id="MBB5640164.1"/>
    </source>
</evidence>
<sequence length="34" mass="3576">MDLGLQPIDPGRPDLPPTLSVDITHCLSEACAAE</sequence>
<dbReference type="Proteomes" id="UP000561726">
    <property type="component" value="Unassembled WGS sequence"/>
</dbReference>
<protein>
    <submittedName>
        <fullName evidence="1">Uncharacterized protein</fullName>
    </submittedName>
</protein>
<accession>A0A7W9E3A4</accession>
<dbReference type="AlphaFoldDB" id="A0A7W9E3A4"/>